<feature type="region of interest" description="Disordered" evidence="1">
    <location>
        <begin position="48"/>
        <end position="83"/>
    </location>
</feature>
<dbReference type="Proteomes" id="UP001161247">
    <property type="component" value="Chromosome 5"/>
</dbReference>
<keyword evidence="3" id="KW-1185">Reference proteome</keyword>
<reference evidence="2" key="1">
    <citation type="submission" date="2023-03" db="EMBL/GenBank/DDBJ databases">
        <authorList>
            <person name="Julca I."/>
        </authorList>
    </citation>
    <scope>NUCLEOTIDE SEQUENCE</scope>
</reference>
<accession>A0AAV1DEH4</accession>
<dbReference type="AlphaFoldDB" id="A0AAV1DEH4"/>
<protein>
    <submittedName>
        <fullName evidence="2">OLC1v1005404C1</fullName>
    </submittedName>
</protein>
<feature type="compositionally biased region" description="Acidic residues" evidence="1">
    <location>
        <begin position="51"/>
        <end position="64"/>
    </location>
</feature>
<organism evidence="2 3">
    <name type="scientific">Oldenlandia corymbosa var. corymbosa</name>
    <dbReference type="NCBI Taxonomy" id="529605"/>
    <lineage>
        <taxon>Eukaryota</taxon>
        <taxon>Viridiplantae</taxon>
        <taxon>Streptophyta</taxon>
        <taxon>Embryophyta</taxon>
        <taxon>Tracheophyta</taxon>
        <taxon>Spermatophyta</taxon>
        <taxon>Magnoliopsida</taxon>
        <taxon>eudicotyledons</taxon>
        <taxon>Gunneridae</taxon>
        <taxon>Pentapetalae</taxon>
        <taxon>asterids</taxon>
        <taxon>lamiids</taxon>
        <taxon>Gentianales</taxon>
        <taxon>Rubiaceae</taxon>
        <taxon>Rubioideae</taxon>
        <taxon>Spermacoceae</taxon>
        <taxon>Hedyotis-Oldenlandia complex</taxon>
        <taxon>Oldenlandia</taxon>
    </lineage>
</organism>
<evidence type="ECO:0000313" key="3">
    <source>
        <dbReference type="Proteomes" id="UP001161247"/>
    </source>
</evidence>
<sequence length="364" mass="40979">MHGRVISVSYHRGSPAGHKSKDVSQMGQIGSSVGLDDVFDHVSLDLQNVSDNDDVPTEDIDSEGFNDFVGDSPPHSPPHSSPARRINVIRLRVRGLGAASASASSSAASNAQPWVVMRPVVDGPHDGSVIPSFLGHVAHRLMDKSYKPSLEMDTRVTYFKLLKEWKGSMSTEAQILLVVMQNNVINVSYTSYGPDPVSDDPRTIYSGWIQYRDIIEPYLPSRVLRQIGYIQVIPPPIPHPLSANRSGNHHAYKVSWRPTEAFDVWMQFPFSTGLDLEYFEQSDHDKTACAPNYLQWYLKYSHPFLVLDATTIGGVRTTSHWVNQLSEIHRNALETIREIDAERVKEHKAFFAQFQDDFRLSHRD</sequence>
<gene>
    <name evidence="2" type="ORF">OLC1_LOCUS14804</name>
</gene>
<dbReference type="EMBL" id="OX459122">
    <property type="protein sequence ID" value="CAI9106282.1"/>
    <property type="molecule type" value="Genomic_DNA"/>
</dbReference>
<evidence type="ECO:0000313" key="2">
    <source>
        <dbReference type="EMBL" id="CAI9106282.1"/>
    </source>
</evidence>
<evidence type="ECO:0000256" key="1">
    <source>
        <dbReference type="SAM" id="MobiDB-lite"/>
    </source>
</evidence>
<proteinExistence type="predicted"/>
<feature type="region of interest" description="Disordered" evidence="1">
    <location>
        <begin position="1"/>
        <end position="26"/>
    </location>
</feature>
<name>A0AAV1DEH4_OLDCO</name>